<sequence>MIEKKGMVRVSFTELNKETVLINKVNANLFRGMEAVGGKLTITNQRLIFTSHSLNIQAGTTDIPMSEIATVRKRNTMGLIPNGMSVILKNGTEHKFVVWKRDMLIKTILDNMGS</sequence>
<evidence type="ECO:0000313" key="2">
    <source>
        <dbReference type="EMBL" id="WHY85638.1"/>
    </source>
</evidence>
<feature type="domain" description="GRAM" evidence="1">
    <location>
        <begin position="11"/>
        <end position="96"/>
    </location>
</feature>
<accession>A0AA95MS88</accession>
<dbReference type="RefSeq" id="WP_244888992.1">
    <property type="nucleotide sequence ID" value="NZ_CP126114.1"/>
</dbReference>
<protein>
    <submittedName>
        <fullName evidence="2">GRAM domain-containing protein</fullName>
    </submittedName>
</protein>
<organism evidence="2 3">
    <name type="scientific">Neobacillus novalis</name>
    <dbReference type="NCBI Taxonomy" id="220687"/>
    <lineage>
        <taxon>Bacteria</taxon>
        <taxon>Bacillati</taxon>
        <taxon>Bacillota</taxon>
        <taxon>Bacilli</taxon>
        <taxon>Bacillales</taxon>
        <taxon>Bacillaceae</taxon>
        <taxon>Neobacillus</taxon>
    </lineage>
</organism>
<reference evidence="2" key="1">
    <citation type="submission" date="2023-05" db="EMBL/GenBank/DDBJ databases">
        <title>Comparative genomics of Bacillaceae isolates and their secondary metabolite potential.</title>
        <authorList>
            <person name="Song L."/>
            <person name="Nielsen L.J."/>
            <person name="Mohite O."/>
            <person name="Xu X."/>
            <person name="Weber T."/>
            <person name="Kovacs A.T."/>
        </authorList>
    </citation>
    <scope>NUCLEOTIDE SEQUENCE</scope>
    <source>
        <strain evidence="2">XLM17</strain>
    </source>
</reference>
<dbReference type="KEGG" id="nnv:QNH39_24005"/>
<dbReference type="AlphaFoldDB" id="A0AA95MS88"/>
<dbReference type="Proteomes" id="UP001178288">
    <property type="component" value="Chromosome"/>
</dbReference>
<proteinExistence type="predicted"/>
<dbReference type="InterPro" id="IPR004182">
    <property type="entry name" value="GRAM"/>
</dbReference>
<dbReference type="Gene3D" id="2.30.29.30">
    <property type="entry name" value="Pleckstrin-homology domain (PH domain)/Phosphotyrosine-binding domain (PTB)"/>
    <property type="match status" value="1"/>
</dbReference>
<dbReference type="Pfam" id="PF02893">
    <property type="entry name" value="GRAM"/>
    <property type="match status" value="1"/>
</dbReference>
<evidence type="ECO:0000259" key="1">
    <source>
        <dbReference type="Pfam" id="PF02893"/>
    </source>
</evidence>
<dbReference type="InterPro" id="IPR011993">
    <property type="entry name" value="PH-like_dom_sf"/>
</dbReference>
<gene>
    <name evidence="2" type="ORF">QNH39_24005</name>
</gene>
<evidence type="ECO:0000313" key="3">
    <source>
        <dbReference type="Proteomes" id="UP001178288"/>
    </source>
</evidence>
<keyword evidence="3" id="KW-1185">Reference proteome</keyword>
<dbReference type="EMBL" id="CP126114">
    <property type="protein sequence ID" value="WHY85638.1"/>
    <property type="molecule type" value="Genomic_DNA"/>
</dbReference>
<name>A0AA95MS88_9BACI</name>